<keyword evidence="2" id="KW-1185">Reference proteome</keyword>
<proteinExistence type="predicted"/>
<sequence length="150" mass="17825">MKIEIQNDQIVQAVNLLFNLPLKGKQSRHRTKFITLLEKRLKEVNEDQLVIVKEHAHLDEDGEPKKVENDTKWDIKDENLEQFGKEIDELYEERYVIEGGNKTDYLITLKSILDECQEEFRGQKAMTYDMLCDLFEEEEETQKTETKTEE</sequence>
<evidence type="ECO:0000313" key="2">
    <source>
        <dbReference type="Proteomes" id="UP001203665"/>
    </source>
</evidence>
<dbReference type="InterPro" id="IPR011675">
    <property type="entry name" value="DUF1617"/>
</dbReference>
<dbReference type="Pfam" id="PF07761">
    <property type="entry name" value="DUF1617"/>
    <property type="match status" value="1"/>
</dbReference>
<comment type="caution">
    <text evidence="1">The sequence shown here is derived from an EMBL/GenBank/DDBJ whole genome shotgun (WGS) entry which is preliminary data.</text>
</comment>
<gene>
    <name evidence="1" type="ORF">NDM98_08585</name>
</gene>
<name>A0ABT0XJX8_9BACI</name>
<organism evidence="1 2">
    <name type="scientific">Alkalicoccobacillus plakortidis</name>
    <dbReference type="NCBI Taxonomy" id="444060"/>
    <lineage>
        <taxon>Bacteria</taxon>
        <taxon>Bacillati</taxon>
        <taxon>Bacillota</taxon>
        <taxon>Bacilli</taxon>
        <taxon>Bacillales</taxon>
        <taxon>Bacillaceae</taxon>
        <taxon>Alkalicoccobacillus</taxon>
    </lineage>
</organism>
<accession>A0ABT0XJX8</accession>
<dbReference type="Proteomes" id="UP001203665">
    <property type="component" value="Unassembled WGS sequence"/>
</dbReference>
<dbReference type="RefSeq" id="WP_251606367.1">
    <property type="nucleotide sequence ID" value="NZ_JAMQJY010000001.1"/>
</dbReference>
<evidence type="ECO:0000313" key="1">
    <source>
        <dbReference type="EMBL" id="MCM2675539.1"/>
    </source>
</evidence>
<protein>
    <submittedName>
        <fullName evidence="1">DUF1617 family protein</fullName>
    </submittedName>
</protein>
<reference evidence="1" key="1">
    <citation type="submission" date="2022-06" db="EMBL/GenBank/DDBJ databases">
        <title>Alkalicoccobacillus porphyridii sp. nov., isolated from a marine red alga, Porphyridium purpureum and reclassification of Shouchella plakortidis and Shouchella gibsonii as Alkalicoccobacillus plakortidis comb. nov. and Alkalicoccobacillus gibsonii comb. nov.</title>
        <authorList>
            <person name="Kim K.H."/>
            <person name="Lee J.K."/>
            <person name="Han D.M."/>
            <person name="Baek J.H."/>
            <person name="Jeon C.O."/>
        </authorList>
    </citation>
    <scope>NUCLEOTIDE SEQUENCE</scope>
    <source>
        <strain evidence="1">DSM 19153</strain>
    </source>
</reference>
<dbReference type="EMBL" id="JAMQJY010000001">
    <property type="protein sequence ID" value="MCM2675539.1"/>
    <property type="molecule type" value="Genomic_DNA"/>
</dbReference>